<dbReference type="EMBL" id="JADBJN010000002">
    <property type="protein sequence ID" value="KAG5677617.1"/>
    <property type="molecule type" value="Genomic_DNA"/>
</dbReference>
<dbReference type="InterPro" id="IPR003903">
    <property type="entry name" value="UIM_dom"/>
</dbReference>
<evidence type="ECO:0000313" key="12">
    <source>
        <dbReference type="Proteomes" id="UP001107558"/>
    </source>
</evidence>
<dbReference type="CDD" id="cd11820">
    <property type="entry name" value="SH3_STAM"/>
    <property type="match status" value="1"/>
</dbReference>
<feature type="compositionally biased region" description="Polar residues" evidence="8">
    <location>
        <begin position="1"/>
        <end position="11"/>
    </location>
</feature>
<comment type="subcellular location">
    <subcellularLocation>
        <location evidence="1">Endosome</location>
    </subcellularLocation>
</comment>
<evidence type="ECO:0000259" key="10">
    <source>
        <dbReference type="PROSITE" id="PS50179"/>
    </source>
</evidence>
<dbReference type="CDD" id="cd21388">
    <property type="entry name" value="GAT_STAM"/>
    <property type="match status" value="1"/>
</dbReference>
<evidence type="ECO:0000256" key="4">
    <source>
        <dbReference type="ARBA" id="ARBA00022448"/>
    </source>
</evidence>
<dbReference type="PROSITE" id="PS50330">
    <property type="entry name" value="UIM"/>
    <property type="match status" value="1"/>
</dbReference>
<dbReference type="InterPro" id="IPR036028">
    <property type="entry name" value="SH3-like_dom_sf"/>
</dbReference>
<evidence type="ECO:0008006" key="13">
    <source>
        <dbReference type="Google" id="ProtNLM"/>
    </source>
</evidence>
<keyword evidence="4" id="KW-0813">Transport</keyword>
<evidence type="ECO:0000256" key="3">
    <source>
        <dbReference type="ARBA" id="ARBA00022443"/>
    </source>
</evidence>
<evidence type="ECO:0000313" key="11">
    <source>
        <dbReference type="EMBL" id="KAG5677617.1"/>
    </source>
</evidence>
<dbReference type="SUPFAM" id="SSF50044">
    <property type="entry name" value="SH3-domain"/>
    <property type="match status" value="1"/>
</dbReference>
<feature type="compositionally biased region" description="Basic and acidic residues" evidence="8">
    <location>
        <begin position="303"/>
        <end position="313"/>
    </location>
</feature>
<dbReference type="GO" id="GO:0035091">
    <property type="term" value="F:phosphatidylinositol binding"/>
    <property type="evidence" value="ECO:0007669"/>
    <property type="project" value="InterPro"/>
</dbReference>
<dbReference type="GO" id="GO:0043328">
    <property type="term" value="P:protein transport to vacuole involved in ubiquitin-dependent protein catabolic process via the multivesicular body sorting pathway"/>
    <property type="evidence" value="ECO:0007669"/>
    <property type="project" value="TreeGrafter"/>
</dbReference>
<evidence type="ECO:0000256" key="5">
    <source>
        <dbReference type="ARBA" id="ARBA00022753"/>
    </source>
</evidence>
<dbReference type="FunFam" id="1.25.40.90:FF:000009">
    <property type="entry name" value="Putative signal transducing adapter molecule 1"/>
    <property type="match status" value="1"/>
</dbReference>
<dbReference type="PROSITE" id="PS50179">
    <property type="entry name" value="VHS"/>
    <property type="match status" value="1"/>
</dbReference>
<evidence type="ECO:0000259" key="9">
    <source>
        <dbReference type="PROSITE" id="PS50002"/>
    </source>
</evidence>
<dbReference type="PANTHER" id="PTHR45929:SF3">
    <property type="entry name" value="JAK PATHWAY SIGNAL TRANSDUCTION ADAPTOR MOLECULE"/>
    <property type="match status" value="1"/>
</dbReference>
<dbReference type="Gene3D" id="1.25.40.90">
    <property type="match status" value="1"/>
</dbReference>
<dbReference type="InterPro" id="IPR001452">
    <property type="entry name" value="SH3_domain"/>
</dbReference>
<dbReference type="Proteomes" id="UP001107558">
    <property type="component" value="Chromosome 2"/>
</dbReference>
<dbReference type="CDD" id="cd03568">
    <property type="entry name" value="VHS_STAM"/>
    <property type="match status" value="1"/>
</dbReference>
<comment type="caution">
    <text evidence="11">The sequence shown here is derived from an EMBL/GenBank/DDBJ whole genome shotgun (WGS) entry which is preliminary data.</text>
</comment>
<feature type="compositionally biased region" description="Low complexity" evidence="8">
    <location>
        <begin position="529"/>
        <end position="547"/>
    </location>
</feature>
<gene>
    <name evidence="11" type="ORF">PVAND_007359</name>
</gene>
<dbReference type="SMART" id="SM00326">
    <property type="entry name" value="SH3"/>
    <property type="match status" value="1"/>
</dbReference>
<evidence type="ECO:0000256" key="7">
    <source>
        <dbReference type="PROSITE-ProRule" id="PRU00192"/>
    </source>
</evidence>
<evidence type="ECO:0000256" key="2">
    <source>
        <dbReference type="ARBA" id="ARBA00009666"/>
    </source>
</evidence>
<dbReference type="SMART" id="SM00288">
    <property type="entry name" value="VHS"/>
    <property type="match status" value="1"/>
</dbReference>
<protein>
    <recommendedName>
        <fullName evidence="13">Signal transducing adapter molecule 1</fullName>
    </recommendedName>
</protein>
<keyword evidence="12" id="KW-1185">Reference proteome</keyword>
<feature type="compositionally biased region" description="Polar residues" evidence="8">
    <location>
        <begin position="506"/>
        <end position="522"/>
    </location>
</feature>
<dbReference type="InterPro" id="IPR002014">
    <property type="entry name" value="VHS_dom"/>
</dbReference>
<feature type="region of interest" description="Disordered" evidence="8">
    <location>
        <begin position="290"/>
        <end position="317"/>
    </location>
</feature>
<dbReference type="SUPFAM" id="SSF48464">
    <property type="entry name" value="ENTH/VHS domain"/>
    <property type="match status" value="1"/>
</dbReference>
<dbReference type="OrthoDB" id="10068368at2759"/>
<dbReference type="InterPro" id="IPR050670">
    <property type="entry name" value="STAM"/>
</dbReference>
<dbReference type="AlphaFoldDB" id="A0A9J6C6A1"/>
<dbReference type="Gene3D" id="2.30.30.40">
    <property type="entry name" value="SH3 Domains"/>
    <property type="match status" value="1"/>
</dbReference>
<dbReference type="PANTHER" id="PTHR45929">
    <property type="entry name" value="JAK PATHWAY SIGNAL TRANSDUCTION ADAPTOR MOLECULE"/>
    <property type="match status" value="1"/>
</dbReference>
<evidence type="ECO:0000256" key="8">
    <source>
        <dbReference type="SAM" id="MobiDB-lite"/>
    </source>
</evidence>
<feature type="compositionally biased region" description="Polar residues" evidence="8">
    <location>
        <begin position="462"/>
        <end position="491"/>
    </location>
</feature>
<dbReference type="Pfam" id="PF00790">
    <property type="entry name" value="VHS"/>
    <property type="match status" value="1"/>
</dbReference>
<keyword evidence="5" id="KW-0967">Endosome</keyword>
<keyword evidence="3 7" id="KW-0728">SH3 domain</keyword>
<feature type="region of interest" description="Disordered" evidence="8">
    <location>
        <begin position="1"/>
        <end position="20"/>
    </location>
</feature>
<feature type="domain" description="SH3" evidence="9">
    <location>
        <begin position="225"/>
        <end position="284"/>
    </location>
</feature>
<dbReference type="PRINTS" id="PR00452">
    <property type="entry name" value="SH3DOMAIN"/>
</dbReference>
<organism evidence="11 12">
    <name type="scientific">Polypedilum vanderplanki</name>
    <name type="common">Sleeping chironomid midge</name>
    <dbReference type="NCBI Taxonomy" id="319348"/>
    <lineage>
        <taxon>Eukaryota</taxon>
        <taxon>Metazoa</taxon>
        <taxon>Ecdysozoa</taxon>
        <taxon>Arthropoda</taxon>
        <taxon>Hexapoda</taxon>
        <taxon>Insecta</taxon>
        <taxon>Pterygota</taxon>
        <taxon>Neoptera</taxon>
        <taxon>Endopterygota</taxon>
        <taxon>Diptera</taxon>
        <taxon>Nematocera</taxon>
        <taxon>Chironomoidea</taxon>
        <taxon>Chironomidae</taxon>
        <taxon>Chironominae</taxon>
        <taxon>Polypedilum</taxon>
        <taxon>Polypedilum</taxon>
    </lineage>
</organism>
<dbReference type="PROSITE" id="PS50002">
    <property type="entry name" value="SH3"/>
    <property type="match status" value="1"/>
</dbReference>
<dbReference type="Pfam" id="PF00018">
    <property type="entry name" value="SH3_1"/>
    <property type="match status" value="1"/>
</dbReference>
<evidence type="ECO:0000256" key="1">
    <source>
        <dbReference type="ARBA" id="ARBA00004177"/>
    </source>
</evidence>
<dbReference type="InterPro" id="IPR008942">
    <property type="entry name" value="ENTH_VHS"/>
</dbReference>
<feature type="region of interest" description="Disordered" evidence="8">
    <location>
        <begin position="462"/>
        <end position="554"/>
    </location>
</feature>
<accession>A0A9J6C6A1</accession>
<evidence type="ECO:0000256" key="6">
    <source>
        <dbReference type="ARBA" id="ARBA00022927"/>
    </source>
</evidence>
<sequence length="623" mass="70382">MGLFGNSQSPLESEIEKATSENNTTEKWSLIMDICDKIGSSQVNAKESLKIIMKRLNHADPHVVMQAITLLDACVNNCGKNYHLEIASREFELEFKRLVNKSEPQVANKLKLSLKKWAEGDFKSDPQLNLIPSLYKKMKAEGHDFSEPQATVKREVEKISDPNVVSSQQEEDDIAKAIELSLKDANTPKKSSIASAVASSLYPSMNSLVNNNTSSASASIAAPIQEPRKVRALYDFEAAEDNELTFKAGEVIMVLEESDPNWWRGTNHRGEGFFPANFVTADLSAEPEDFYKKETRKSNKSNDITHEERKPEQPVEINEEAIDRLLFLLHEADPEDPSQDSDEMLRLEHFVTQMGPLIDSELERVDRKHAQLTQLSSDLIDTINLYHSLMRDTEKAPMRMLNNYPPPGLAGRQFYPPNSNPYGMHMGMPDQMSVASAFPSHMTPENFHLMHSQANMHQPTSILQNSSLPPQSEHSMMQQQFPQQPHVSAATNMNMGQMQMPPPSGLYQNNVMGQMSQQQPQDPNRIPNQDMGQNQIPQQQQHQQPTQLSGTTFPQQQNHNLAQNFSLPMQQPPHNMMAPNYSPMSTNQMMQQTNHQPMQINEMMANMQIHSMPSVPPMSYPPQ</sequence>
<name>A0A9J6C6A1_POLVA</name>
<reference evidence="11" key="1">
    <citation type="submission" date="2021-03" db="EMBL/GenBank/DDBJ databases">
        <title>Chromosome level genome of the anhydrobiotic midge Polypedilum vanderplanki.</title>
        <authorList>
            <person name="Yoshida Y."/>
            <person name="Kikawada T."/>
            <person name="Gusev O."/>
        </authorList>
    </citation>
    <scope>NUCLEOTIDE SEQUENCE</scope>
    <source>
        <strain evidence="11">NIAS01</strain>
        <tissue evidence="11">Whole body or cell culture</tissue>
    </source>
</reference>
<dbReference type="Gene3D" id="1.20.5.1940">
    <property type="match status" value="1"/>
</dbReference>
<proteinExistence type="inferred from homology"/>
<keyword evidence="6" id="KW-0653">Protein transport</keyword>
<dbReference type="SMART" id="SM00726">
    <property type="entry name" value="UIM"/>
    <property type="match status" value="1"/>
</dbReference>
<dbReference type="GO" id="GO:0043130">
    <property type="term" value="F:ubiquitin binding"/>
    <property type="evidence" value="ECO:0007669"/>
    <property type="project" value="InterPro"/>
</dbReference>
<comment type="similarity">
    <text evidence="2">Belongs to the STAM family.</text>
</comment>
<dbReference type="GO" id="GO:0033565">
    <property type="term" value="C:ESCRT-0 complex"/>
    <property type="evidence" value="ECO:0007669"/>
    <property type="project" value="TreeGrafter"/>
</dbReference>
<feature type="domain" description="VHS" evidence="10">
    <location>
        <begin position="18"/>
        <end position="146"/>
    </location>
</feature>